<feature type="transmembrane region" description="Helical" evidence="1">
    <location>
        <begin position="71"/>
        <end position="91"/>
    </location>
</feature>
<gene>
    <name evidence="2" type="ORF">C4F50_00230</name>
</gene>
<evidence type="ECO:0000313" key="2">
    <source>
        <dbReference type="EMBL" id="MBE8723355.1"/>
    </source>
</evidence>
<evidence type="ECO:0000256" key="1">
    <source>
        <dbReference type="SAM" id="Phobius"/>
    </source>
</evidence>
<comment type="caution">
    <text evidence="2">The sequence shown here is derived from an EMBL/GenBank/DDBJ whole genome shotgun (WGS) entry which is preliminary data.</text>
</comment>
<dbReference type="Proteomes" id="UP000640614">
    <property type="component" value="Unassembled WGS sequence"/>
</dbReference>
<feature type="transmembrane region" description="Helical" evidence="1">
    <location>
        <begin position="47"/>
        <end position="64"/>
    </location>
</feature>
<keyword evidence="1" id="KW-0472">Membrane</keyword>
<reference evidence="2 3" key="1">
    <citation type="submission" date="2018-07" db="EMBL/GenBank/DDBJ databases">
        <title>Genome assembly of strain KB82.</title>
        <authorList>
            <person name="Kukolya J."/>
            <person name="Horvath B."/>
            <person name="Nagy I."/>
            <person name="Toth A."/>
        </authorList>
    </citation>
    <scope>NUCLEOTIDE SEQUENCE [LARGE SCALE GENOMIC DNA]</scope>
    <source>
        <strain evidence="2 3">Kb82</strain>
    </source>
</reference>
<name>A0ABR9TDL1_9FLAO</name>
<proteinExistence type="predicted"/>
<protein>
    <submittedName>
        <fullName evidence="2">Uncharacterized protein</fullName>
    </submittedName>
</protein>
<dbReference type="EMBL" id="PRDM01000001">
    <property type="protein sequence ID" value="MBE8723355.1"/>
    <property type="molecule type" value="Genomic_DNA"/>
</dbReference>
<evidence type="ECO:0000313" key="3">
    <source>
        <dbReference type="Proteomes" id="UP000640614"/>
    </source>
</evidence>
<keyword evidence="1" id="KW-1133">Transmembrane helix</keyword>
<keyword evidence="3" id="KW-1185">Reference proteome</keyword>
<accession>A0ABR9TDL1</accession>
<sequence length="102" mass="12283">MKKALILTVVLFIIALFLQLLLFGTSPKIECSEINSQFYNLLQQSLYHYLILLVLQILFLKFWFKTDFKKSAVTVLLFTFLFLSIFSFFYYRYYNEICTYPK</sequence>
<keyword evidence="1" id="KW-0812">Transmembrane</keyword>
<organism evidence="2 3">
    <name type="scientific">Flavobacterium hungaricum</name>
    <dbReference type="NCBI Taxonomy" id="2082725"/>
    <lineage>
        <taxon>Bacteria</taxon>
        <taxon>Pseudomonadati</taxon>
        <taxon>Bacteroidota</taxon>
        <taxon>Flavobacteriia</taxon>
        <taxon>Flavobacteriales</taxon>
        <taxon>Flavobacteriaceae</taxon>
        <taxon>Flavobacterium</taxon>
    </lineage>
</organism>